<keyword evidence="6 9" id="KW-0067">ATP-binding</keyword>
<feature type="compositionally biased region" description="Polar residues" evidence="11">
    <location>
        <begin position="11"/>
        <end position="20"/>
    </location>
</feature>
<dbReference type="OrthoDB" id="4062651at2759"/>
<dbReference type="InterPro" id="IPR017441">
    <property type="entry name" value="Protein_kinase_ATP_BS"/>
</dbReference>
<dbReference type="GO" id="GO:0004674">
    <property type="term" value="F:protein serine/threonine kinase activity"/>
    <property type="evidence" value="ECO:0007669"/>
    <property type="project" value="UniProtKB-KW"/>
</dbReference>
<evidence type="ECO:0000256" key="2">
    <source>
        <dbReference type="ARBA" id="ARBA00022527"/>
    </source>
</evidence>
<dbReference type="Pfam" id="PF00069">
    <property type="entry name" value="Pkinase"/>
    <property type="match status" value="1"/>
</dbReference>
<dbReference type="SUPFAM" id="SSF56112">
    <property type="entry name" value="Protein kinase-like (PK-like)"/>
    <property type="match status" value="1"/>
</dbReference>
<evidence type="ECO:0000256" key="8">
    <source>
        <dbReference type="ARBA" id="ARBA00048679"/>
    </source>
</evidence>
<dbReference type="Proteomes" id="UP000325577">
    <property type="component" value="Linkage Group LG11"/>
</dbReference>
<evidence type="ECO:0000313" key="13">
    <source>
        <dbReference type="EMBL" id="KAA8543780.1"/>
    </source>
</evidence>
<dbReference type="Gene3D" id="3.30.200.20">
    <property type="entry name" value="Phosphorylase Kinase, domain 1"/>
    <property type="match status" value="1"/>
</dbReference>
<dbReference type="FunFam" id="1.10.510.10:FF:000300">
    <property type="entry name" value="Calmodulin-binding receptor-like cytoplasmic kinase 3"/>
    <property type="match status" value="1"/>
</dbReference>
<evidence type="ECO:0000256" key="1">
    <source>
        <dbReference type="ARBA" id="ARBA00012513"/>
    </source>
</evidence>
<comment type="similarity">
    <text evidence="10">Belongs to the protein kinase superfamily.</text>
</comment>
<dbReference type="PANTHER" id="PTHR46008:SF48">
    <property type="entry name" value="PROTEIN KINASE DOMAIN-CONTAINING PROTEIN"/>
    <property type="match status" value="1"/>
</dbReference>
<dbReference type="EMBL" id="CM018034">
    <property type="protein sequence ID" value="KAA8543780.1"/>
    <property type="molecule type" value="Genomic_DNA"/>
</dbReference>
<keyword evidence="3" id="KW-0808">Transferase</keyword>
<comment type="catalytic activity">
    <reaction evidence="7">
        <text>L-threonyl-[protein] + ATP = O-phospho-L-threonyl-[protein] + ADP + H(+)</text>
        <dbReference type="Rhea" id="RHEA:46608"/>
        <dbReference type="Rhea" id="RHEA-COMP:11060"/>
        <dbReference type="Rhea" id="RHEA-COMP:11605"/>
        <dbReference type="ChEBI" id="CHEBI:15378"/>
        <dbReference type="ChEBI" id="CHEBI:30013"/>
        <dbReference type="ChEBI" id="CHEBI:30616"/>
        <dbReference type="ChEBI" id="CHEBI:61977"/>
        <dbReference type="ChEBI" id="CHEBI:456216"/>
        <dbReference type="EC" id="2.7.11.1"/>
    </reaction>
</comment>
<dbReference type="SMART" id="SM00220">
    <property type="entry name" value="S_TKc"/>
    <property type="match status" value="1"/>
</dbReference>
<feature type="domain" description="Protein kinase" evidence="12">
    <location>
        <begin position="138"/>
        <end position="420"/>
    </location>
</feature>
<dbReference type="InterPro" id="IPR008271">
    <property type="entry name" value="Ser/Thr_kinase_AS"/>
</dbReference>
<evidence type="ECO:0000256" key="3">
    <source>
        <dbReference type="ARBA" id="ARBA00022679"/>
    </source>
</evidence>
<evidence type="ECO:0000256" key="11">
    <source>
        <dbReference type="SAM" id="MobiDB-lite"/>
    </source>
</evidence>
<dbReference type="PANTHER" id="PTHR46008">
    <property type="entry name" value="LEAF RUST 10 DISEASE-RESISTANCE LOCUS RECEPTOR-LIKE PROTEIN KINASE-LIKE 1.4"/>
    <property type="match status" value="1"/>
</dbReference>
<comment type="catalytic activity">
    <reaction evidence="8">
        <text>L-seryl-[protein] + ATP = O-phospho-L-seryl-[protein] + ADP + H(+)</text>
        <dbReference type="Rhea" id="RHEA:17989"/>
        <dbReference type="Rhea" id="RHEA-COMP:9863"/>
        <dbReference type="Rhea" id="RHEA-COMP:11604"/>
        <dbReference type="ChEBI" id="CHEBI:15378"/>
        <dbReference type="ChEBI" id="CHEBI:29999"/>
        <dbReference type="ChEBI" id="CHEBI:30616"/>
        <dbReference type="ChEBI" id="CHEBI:83421"/>
        <dbReference type="ChEBI" id="CHEBI:456216"/>
        <dbReference type="EC" id="2.7.11.1"/>
    </reaction>
</comment>
<protein>
    <recommendedName>
        <fullName evidence="1">non-specific serine/threonine protein kinase</fullName>
        <ecNumber evidence="1">2.7.11.1</ecNumber>
    </recommendedName>
</protein>
<keyword evidence="14" id="KW-1185">Reference proteome</keyword>
<evidence type="ECO:0000313" key="14">
    <source>
        <dbReference type="Proteomes" id="UP000325577"/>
    </source>
</evidence>
<reference evidence="13 14" key="1">
    <citation type="submission" date="2019-09" db="EMBL/GenBank/DDBJ databases">
        <title>A chromosome-level genome assembly of the Chinese tupelo Nyssa sinensis.</title>
        <authorList>
            <person name="Yang X."/>
            <person name="Kang M."/>
            <person name="Yang Y."/>
            <person name="Xiong H."/>
            <person name="Wang M."/>
            <person name="Zhang Z."/>
            <person name="Wang Z."/>
            <person name="Wu H."/>
            <person name="Ma T."/>
            <person name="Liu J."/>
            <person name="Xi Z."/>
        </authorList>
    </citation>
    <scope>NUCLEOTIDE SEQUENCE [LARGE SCALE GENOMIC DNA]</scope>
    <source>
        <strain evidence="13">J267</strain>
        <tissue evidence="13">Leaf</tissue>
    </source>
</reference>
<dbReference type="Gene3D" id="1.10.510.10">
    <property type="entry name" value="Transferase(Phosphotransferase) domain 1"/>
    <property type="match status" value="1"/>
</dbReference>
<feature type="binding site" evidence="9">
    <location>
        <position position="166"/>
    </location>
    <ligand>
        <name>ATP</name>
        <dbReference type="ChEBI" id="CHEBI:30616"/>
    </ligand>
</feature>
<name>A0A5J5BNR0_9ASTE</name>
<gene>
    <name evidence="13" type="ORF">F0562_022043</name>
</gene>
<keyword evidence="2 10" id="KW-0723">Serine/threonine-protein kinase</keyword>
<keyword evidence="4 9" id="KW-0547">Nucleotide-binding</keyword>
<dbReference type="EC" id="2.7.11.1" evidence="1"/>
<dbReference type="PROSITE" id="PS00107">
    <property type="entry name" value="PROTEIN_KINASE_ATP"/>
    <property type="match status" value="1"/>
</dbReference>
<evidence type="ECO:0000256" key="5">
    <source>
        <dbReference type="ARBA" id="ARBA00022777"/>
    </source>
</evidence>
<organism evidence="13 14">
    <name type="scientific">Nyssa sinensis</name>
    <dbReference type="NCBI Taxonomy" id="561372"/>
    <lineage>
        <taxon>Eukaryota</taxon>
        <taxon>Viridiplantae</taxon>
        <taxon>Streptophyta</taxon>
        <taxon>Embryophyta</taxon>
        <taxon>Tracheophyta</taxon>
        <taxon>Spermatophyta</taxon>
        <taxon>Magnoliopsida</taxon>
        <taxon>eudicotyledons</taxon>
        <taxon>Gunneridae</taxon>
        <taxon>Pentapetalae</taxon>
        <taxon>asterids</taxon>
        <taxon>Cornales</taxon>
        <taxon>Nyssaceae</taxon>
        <taxon>Nyssa</taxon>
    </lineage>
</organism>
<evidence type="ECO:0000256" key="9">
    <source>
        <dbReference type="PROSITE-ProRule" id="PRU10141"/>
    </source>
</evidence>
<dbReference type="GO" id="GO:0005524">
    <property type="term" value="F:ATP binding"/>
    <property type="evidence" value="ECO:0007669"/>
    <property type="project" value="UniProtKB-UniRule"/>
</dbReference>
<feature type="region of interest" description="Disordered" evidence="11">
    <location>
        <begin position="1"/>
        <end position="37"/>
    </location>
</feature>
<dbReference type="PROSITE" id="PS00108">
    <property type="entry name" value="PROTEIN_KINASE_ST"/>
    <property type="match status" value="1"/>
</dbReference>
<proteinExistence type="inferred from homology"/>
<accession>A0A5J5BNR0</accession>
<dbReference type="AlphaFoldDB" id="A0A5J5BNR0"/>
<evidence type="ECO:0000256" key="10">
    <source>
        <dbReference type="RuleBase" id="RU000304"/>
    </source>
</evidence>
<evidence type="ECO:0000256" key="4">
    <source>
        <dbReference type="ARBA" id="ARBA00022741"/>
    </source>
</evidence>
<dbReference type="CDD" id="cd14066">
    <property type="entry name" value="STKc_IRAK"/>
    <property type="match status" value="1"/>
</dbReference>
<evidence type="ECO:0000256" key="7">
    <source>
        <dbReference type="ARBA" id="ARBA00047899"/>
    </source>
</evidence>
<dbReference type="InterPro" id="IPR011009">
    <property type="entry name" value="Kinase-like_dom_sf"/>
</dbReference>
<evidence type="ECO:0000259" key="12">
    <source>
        <dbReference type="PROSITE" id="PS50011"/>
    </source>
</evidence>
<sequence length="463" mass="51881">MKHTPSPRNIRVSQMKQNPDFQHDRVGNHTTKNHQKTHRPAFNYLKAAAKKVAGVFSTLLFWQRKTASNSSGPKTEANKQHGHVRDISFSLDHSTGSSNKSPSKFKYSDSYGSAKATSGQVGTFCFSIEEIYKATDDFSPANKIGEGGFGTVYKGKLKNGSLVAIKRSKKDAYGKHSSAEFKNEVLTLSKIEHLNLVRLYGYLEHGDEQIIVVEYVGNGTLGEHLDGTRGNGLEISERLDIAIDVAHAVTYLHMYTDLPIIHRDIKASNILISEKLRAKVADFGFARLASEDPGATHISTQIKGTAGYLDPEYLRTYQLTDKSDVYSFGVLLVEMVTGRHPIESKRSLNERVTIRWAMQRLKEGEAVLAMDPRLRRSPASVVAVEKILKLARQCLASSRQSRPSMRKCAEILWGIRKEFREKIQSHPASTSHYSENVIGRDARKDHHNLLGNEDIETYRFHSA</sequence>
<keyword evidence="5" id="KW-0418">Kinase</keyword>
<dbReference type="PROSITE" id="PS50011">
    <property type="entry name" value="PROTEIN_KINASE_DOM"/>
    <property type="match status" value="1"/>
</dbReference>
<evidence type="ECO:0000256" key="6">
    <source>
        <dbReference type="ARBA" id="ARBA00022840"/>
    </source>
</evidence>
<dbReference type="InterPro" id="IPR000719">
    <property type="entry name" value="Prot_kinase_dom"/>
</dbReference>